<gene>
    <name evidence="1" type="ORF">EmuJ_000093800</name>
</gene>
<accession>A0A087VY99</accession>
<reference evidence="1" key="2">
    <citation type="submission" date="2015-11" db="EMBL/GenBank/DDBJ databases">
        <authorList>
            <person name="Zhang Y."/>
            <person name="Guo Z."/>
        </authorList>
    </citation>
    <scope>NUCLEOTIDE SEQUENCE</scope>
</reference>
<reference evidence="1" key="1">
    <citation type="journal article" date="2013" name="Nature">
        <title>The genomes of four tapeworm species reveal adaptations to parasitism.</title>
        <authorList>
            <person name="Tsai I.J."/>
            <person name="Zarowiecki M."/>
            <person name="Holroyd N."/>
            <person name="Garciarrubio A."/>
            <person name="Sanchez-Flores A."/>
            <person name="Brooks K.L."/>
            <person name="Tracey A."/>
            <person name="Bobes R.J."/>
            <person name="Fragoso G."/>
            <person name="Sciutto E."/>
            <person name="Aslett M."/>
            <person name="Beasley H."/>
            <person name="Bennett H.M."/>
            <person name="Cai J."/>
            <person name="Camicia F."/>
            <person name="Clark R."/>
            <person name="Cucher M."/>
            <person name="De Silva N."/>
            <person name="Day T.A."/>
            <person name="Deplazes P."/>
            <person name="Estrada K."/>
            <person name="Fernandez C."/>
            <person name="Holland P.W."/>
            <person name="Hou J."/>
            <person name="Hu S."/>
            <person name="Huckvale T."/>
            <person name="Hung S.S."/>
            <person name="Kamenetzky L."/>
            <person name="Keane J.A."/>
            <person name="Kiss F."/>
            <person name="Koziol U."/>
            <person name="Lambert O."/>
            <person name="Liu K."/>
            <person name="Luo X."/>
            <person name="Luo Y."/>
            <person name="Macchiaroli N."/>
            <person name="Nichol S."/>
            <person name="Paps J."/>
            <person name="Parkinson J."/>
            <person name="Pouchkina-Stantcheva N."/>
            <person name="Riddiford N."/>
            <person name="Rosenzvit M."/>
            <person name="Salinas G."/>
            <person name="Wasmuth J.D."/>
            <person name="Zamanian M."/>
            <person name="Zheng Y."/>
            <person name="Cai X."/>
            <person name="Soberon X."/>
            <person name="Olson P.D."/>
            <person name="Laclette J.P."/>
            <person name="Brehm K."/>
            <person name="Berriman M."/>
            <person name="Garciarrubio A."/>
            <person name="Bobes R.J."/>
            <person name="Fragoso G."/>
            <person name="Sanchez-Flores A."/>
            <person name="Estrada K."/>
            <person name="Cevallos M.A."/>
            <person name="Morett E."/>
            <person name="Gonzalez V."/>
            <person name="Portillo T."/>
            <person name="Ochoa-Leyva A."/>
            <person name="Jose M.V."/>
            <person name="Sciutto E."/>
            <person name="Landa A."/>
            <person name="Jimenez L."/>
            <person name="Valdes V."/>
            <person name="Carrero J.C."/>
            <person name="Larralde C."/>
            <person name="Morales-Montor J."/>
            <person name="Limon-Lason J."/>
            <person name="Soberon X."/>
            <person name="Laclette J.P."/>
        </authorList>
    </citation>
    <scope>NUCLEOTIDE SEQUENCE [LARGE SCALE GENOMIC DNA]</scope>
</reference>
<sequence length="345" mass="39499">MQDLSGRFVTDPFLKSVLFTQVFKASVALSILRACPTHLEADDFTKQLRMSHRFYQRYKDRSFYHANQVKLSLVDDFNATDYHIGPYNCELSLNAQESVLSQLTANVISIRVGFRGLLETKDPIREKYIVPGLFILVKTLFWMDKCCVELKETSLLNQMARLQTEASDAFKVTGEIVAKLDTEELSTTEVFRCFAFMLSSAFIVKEGGCSNYWIYPVKSFVKSYLRFIYENADDVGTLCTANSLTEHLLNHISRLLQLSHEDSRLQTQCLNESFARVYSLAMPLLSGFRRKSHISRSLIDAVSETNNIIRQIKVSKTEDTWLSNGSLVLLQSIKSELQRLNDLYN</sequence>
<name>A0A087VY99_ECHMU</name>
<dbReference type="AlphaFoldDB" id="A0A087VY99"/>
<dbReference type="Proteomes" id="UP000017246">
    <property type="component" value="Unassembled WGS sequence"/>
</dbReference>
<organism evidence="1 2">
    <name type="scientific">Echinococcus multilocularis</name>
    <name type="common">Fox tapeworm</name>
    <dbReference type="NCBI Taxonomy" id="6211"/>
    <lineage>
        <taxon>Eukaryota</taxon>
        <taxon>Metazoa</taxon>
        <taxon>Spiralia</taxon>
        <taxon>Lophotrochozoa</taxon>
        <taxon>Platyhelminthes</taxon>
        <taxon>Cestoda</taxon>
        <taxon>Eucestoda</taxon>
        <taxon>Cyclophyllidea</taxon>
        <taxon>Taeniidae</taxon>
        <taxon>Echinococcus</taxon>
    </lineage>
</organism>
<dbReference type="EMBL" id="LN902848">
    <property type="protein sequence ID" value="CDI97171.1"/>
    <property type="molecule type" value="Genomic_DNA"/>
</dbReference>
<evidence type="ECO:0000313" key="1">
    <source>
        <dbReference type="EMBL" id="CDI97171.1"/>
    </source>
</evidence>
<proteinExistence type="predicted"/>
<protein>
    <submittedName>
        <fullName evidence="1">Expressed protein</fullName>
    </submittedName>
</protein>
<evidence type="ECO:0000313" key="2">
    <source>
        <dbReference type="Proteomes" id="UP000017246"/>
    </source>
</evidence>
<keyword evidence="2" id="KW-1185">Reference proteome</keyword>
<dbReference type="OrthoDB" id="10620294at2759"/>